<evidence type="ECO:0000313" key="2">
    <source>
        <dbReference type="Proteomes" id="UP000311382"/>
    </source>
</evidence>
<reference evidence="1 2" key="1">
    <citation type="submission" date="2019-03" db="EMBL/GenBank/DDBJ databases">
        <title>Rhodosporidium diobovatum UCD-FST 08-225 genome sequencing, assembly, and annotation.</title>
        <authorList>
            <person name="Fakankun I.U."/>
            <person name="Fristensky B."/>
            <person name="Levin D.B."/>
        </authorList>
    </citation>
    <scope>NUCLEOTIDE SEQUENCE [LARGE SCALE GENOMIC DNA]</scope>
    <source>
        <strain evidence="1 2">UCD-FST 08-225</strain>
    </source>
</reference>
<dbReference type="AlphaFoldDB" id="A0A5C5FTJ5"/>
<dbReference type="Proteomes" id="UP000311382">
    <property type="component" value="Unassembled WGS sequence"/>
</dbReference>
<proteinExistence type="predicted"/>
<dbReference type="EMBL" id="SOZI01000092">
    <property type="protein sequence ID" value="TNY19532.1"/>
    <property type="molecule type" value="Genomic_DNA"/>
</dbReference>
<name>A0A5C5FTJ5_9BASI</name>
<protein>
    <submittedName>
        <fullName evidence="1">Uncharacterized protein</fullName>
    </submittedName>
</protein>
<keyword evidence="2" id="KW-1185">Reference proteome</keyword>
<dbReference type="STRING" id="5288.A0A5C5FTJ5"/>
<gene>
    <name evidence="1" type="ORF">DMC30DRAFT_417778</name>
</gene>
<evidence type="ECO:0000313" key="1">
    <source>
        <dbReference type="EMBL" id="TNY19532.1"/>
    </source>
</evidence>
<comment type="caution">
    <text evidence="1">The sequence shown here is derived from an EMBL/GenBank/DDBJ whole genome shotgun (WGS) entry which is preliminary data.</text>
</comment>
<sequence length="77" mass="8598">MRTRQNCKKLTFASSVKSNVVEGFQVDPSRGQTWWKIPIHLACGLLIQPFASLAEGLSAIWAMASEDFGKFEVIVKK</sequence>
<accession>A0A5C5FTJ5</accession>
<organism evidence="1 2">
    <name type="scientific">Rhodotorula diobovata</name>
    <dbReference type="NCBI Taxonomy" id="5288"/>
    <lineage>
        <taxon>Eukaryota</taxon>
        <taxon>Fungi</taxon>
        <taxon>Dikarya</taxon>
        <taxon>Basidiomycota</taxon>
        <taxon>Pucciniomycotina</taxon>
        <taxon>Microbotryomycetes</taxon>
        <taxon>Sporidiobolales</taxon>
        <taxon>Sporidiobolaceae</taxon>
        <taxon>Rhodotorula</taxon>
    </lineage>
</organism>